<accession>A0AAD9TP84</accession>
<comment type="caution">
    <text evidence="1">The sequence shown here is derived from an EMBL/GenBank/DDBJ whole genome shotgun (WGS) entry which is preliminary data.</text>
</comment>
<dbReference type="Proteomes" id="UP001280121">
    <property type="component" value="Unassembled WGS sequence"/>
</dbReference>
<name>A0AAD9TP84_9ROSI</name>
<dbReference type="EMBL" id="JANJYI010000008">
    <property type="protein sequence ID" value="KAK2639729.1"/>
    <property type="molecule type" value="Genomic_DNA"/>
</dbReference>
<organism evidence="1 2">
    <name type="scientific">Dipteronia dyeriana</name>
    <dbReference type="NCBI Taxonomy" id="168575"/>
    <lineage>
        <taxon>Eukaryota</taxon>
        <taxon>Viridiplantae</taxon>
        <taxon>Streptophyta</taxon>
        <taxon>Embryophyta</taxon>
        <taxon>Tracheophyta</taxon>
        <taxon>Spermatophyta</taxon>
        <taxon>Magnoliopsida</taxon>
        <taxon>eudicotyledons</taxon>
        <taxon>Gunneridae</taxon>
        <taxon>Pentapetalae</taxon>
        <taxon>rosids</taxon>
        <taxon>malvids</taxon>
        <taxon>Sapindales</taxon>
        <taxon>Sapindaceae</taxon>
        <taxon>Hippocastanoideae</taxon>
        <taxon>Acereae</taxon>
        <taxon>Dipteronia</taxon>
    </lineage>
</organism>
<keyword evidence="2" id="KW-1185">Reference proteome</keyword>
<reference evidence="1" key="1">
    <citation type="journal article" date="2023" name="Plant J.">
        <title>Genome sequences and population genomics provide insights into the demographic history, inbreeding, and mutation load of two 'living fossil' tree species of Dipteronia.</title>
        <authorList>
            <person name="Feng Y."/>
            <person name="Comes H.P."/>
            <person name="Chen J."/>
            <person name="Zhu S."/>
            <person name="Lu R."/>
            <person name="Zhang X."/>
            <person name="Li P."/>
            <person name="Qiu J."/>
            <person name="Olsen K.M."/>
            <person name="Qiu Y."/>
        </authorList>
    </citation>
    <scope>NUCLEOTIDE SEQUENCE</scope>
    <source>
        <strain evidence="1">KIB01</strain>
    </source>
</reference>
<evidence type="ECO:0000313" key="1">
    <source>
        <dbReference type="EMBL" id="KAK2639729.1"/>
    </source>
</evidence>
<protein>
    <submittedName>
        <fullName evidence="1">Uncharacterized protein</fullName>
    </submittedName>
</protein>
<sequence>MAFFSNIFSCFAEPHETSKRYVCNGDVCTLTDQKKPGVKGSKNKRKTKQSRVHFPAFRIL</sequence>
<dbReference type="AlphaFoldDB" id="A0AAD9TP84"/>
<proteinExistence type="predicted"/>
<gene>
    <name evidence="1" type="ORF">Ddye_027524</name>
</gene>
<evidence type="ECO:0000313" key="2">
    <source>
        <dbReference type="Proteomes" id="UP001280121"/>
    </source>
</evidence>